<dbReference type="InterPro" id="IPR005801">
    <property type="entry name" value="ADC_synthase"/>
</dbReference>
<evidence type="ECO:0000259" key="7">
    <source>
        <dbReference type="Pfam" id="PF00425"/>
    </source>
</evidence>
<evidence type="ECO:0000313" key="9">
    <source>
        <dbReference type="Proteomes" id="UP000181951"/>
    </source>
</evidence>
<evidence type="ECO:0000256" key="1">
    <source>
        <dbReference type="ARBA" id="ARBA00012266"/>
    </source>
</evidence>
<evidence type="ECO:0000256" key="4">
    <source>
        <dbReference type="ARBA" id="ARBA00047683"/>
    </source>
</evidence>
<organism evidence="8 9">
    <name type="scientific">Actinacidiphila rubida</name>
    <dbReference type="NCBI Taxonomy" id="310780"/>
    <lineage>
        <taxon>Bacteria</taxon>
        <taxon>Bacillati</taxon>
        <taxon>Actinomycetota</taxon>
        <taxon>Actinomycetes</taxon>
        <taxon>Kitasatosporales</taxon>
        <taxon>Streptomycetaceae</taxon>
        <taxon>Actinacidiphila</taxon>
    </lineage>
</organism>
<dbReference type="CDD" id="cd01743">
    <property type="entry name" value="GATase1_Anthranilate_Synthase"/>
    <property type="match status" value="1"/>
</dbReference>
<dbReference type="EMBL" id="FODD01000016">
    <property type="protein sequence ID" value="SEO06001.1"/>
    <property type="molecule type" value="Genomic_DNA"/>
</dbReference>
<dbReference type="EC" id="4.1.3.27" evidence="1"/>
<feature type="domain" description="Chorismate-utilising enzyme C-terminal" evidence="7">
    <location>
        <begin position="148"/>
        <end position="406"/>
    </location>
</feature>
<dbReference type="STRING" id="310780.SAMN05216267_101684"/>
<dbReference type="PRINTS" id="PR00096">
    <property type="entry name" value="GATASE"/>
</dbReference>
<dbReference type="SUPFAM" id="SSF52317">
    <property type="entry name" value="Class I glutamine amidotransferase-like"/>
    <property type="match status" value="1"/>
</dbReference>
<dbReference type="InterPro" id="IPR015890">
    <property type="entry name" value="Chorismate_C"/>
</dbReference>
<dbReference type="Gene3D" id="3.60.120.10">
    <property type="entry name" value="Anthranilate synthase"/>
    <property type="match status" value="1"/>
</dbReference>
<evidence type="ECO:0000256" key="3">
    <source>
        <dbReference type="ARBA" id="ARBA00023239"/>
    </source>
</evidence>
<reference evidence="8 9" key="1">
    <citation type="submission" date="2016-10" db="EMBL/GenBank/DDBJ databases">
        <authorList>
            <person name="de Groot N.N."/>
        </authorList>
    </citation>
    <scope>NUCLEOTIDE SEQUENCE [LARGE SCALE GENOMIC DNA]</scope>
    <source>
        <strain evidence="8 9">CGMCC 4.2026</strain>
    </source>
</reference>
<feature type="region of interest" description="Disordered" evidence="5">
    <location>
        <begin position="1"/>
        <end position="26"/>
    </location>
</feature>
<dbReference type="PROSITE" id="PS51273">
    <property type="entry name" value="GATASE_TYPE_1"/>
    <property type="match status" value="1"/>
</dbReference>
<dbReference type="PRINTS" id="PR00097">
    <property type="entry name" value="ANTSNTHASEII"/>
</dbReference>
<dbReference type="Proteomes" id="UP000181951">
    <property type="component" value="Unassembled WGS sequence"/>
</dbReference>
<dbReference type="SUPFAM" id="SSF56322">
    <property type="entry name" value="ADC synthase"/>
    <property type="match status" value="1"/>
</dbReference>
<dbReference type="Pfam" id="PF00117">
    <property type="entry name" value="GATase"/>
    <property type="match status" value="1"/>
</dbReference>
<accession>A0A1H8LLG9</accession>
<comment type="catalytic activity">
    <reaction evidence="4">
        <text>chorismate + L-glutamine = anthranilate + pyruvate + L-glutamate + H(+)</text>
        <dbReference type="Rhea" id="RHEA:21732"/>
        <dbReference type="ChEBI" id="CHEBI:15361"/>
        <dbReference type="ChEBI" id="CHEBI:15378"/>
        <dbReference type="ChEBI" id="CHEBI:16567"/>
        <dbReference type="ChEBI" id="CHEBI:29748"/>
        <dbReference type="ChEBI" id="CHEBI:29985"/>
        <dbReference type="ChEBI" id="CHEBI:58359"/>
        <dbReference type="EC" id="4.1.3.27"/>
    </reaction>
</comment>
<evidence type="ECO:0000256" key="2">
    <source>
        <dbReference type="ARBA" id="ARBA00022962"/>
    </source>
</evidence>
<dbReference type="Pfam" id="PF00425">
    <property type="entry name" value="Chorismate_bind"/>
    <property type="match status" value="1"/>
</dbReference>
<dbReference type="GO" id="GO:0004049">
    <property type="term" value="F:anthranilate synthase activity"/>
    <property type="evidence" value="ECO:0007669"/>
    <property type="project" value="UniProtKB-EC"/>
</dbReference>
<dbReference type="InterPro" id="IPR006221">
    <property type="entry name" value="TrpG/PapA_dom"/>
</dbReference>
<evidence type="ECO:0000313" key="8">
    <source>
        <dbReference type="EMBL" id="SEO06001.1"/>
    </source>
</evidence>
<name>A0A1H8LLG9_9ACTN</name>
<keyword evidence="9" id="KW-1185">Reference proteome</keyword>
<dbReference type="InterPro" id="IPR019999">
    <property type="entry name" value="Anth_synth_I-like"/>
</dbReference>
<dbReference type="Gene3D" id="3.40.50.880">
    <property type="match status" value="1"/>
</dbReference>
<keyword evidence="2" id="KW-0315">Glutamine amidotransferase</keyword>
<evidence type="ECO:0000259" key="6">
    <source>
        <dbReference type="Pfam" id="PF00117"/>
    </source>
</evidence>
<evidence type="ECO:0000256" key="5">
    <source>
        <dbReference type="SAM" id="MobiDB-lite"/>
    </source>
</evidence>
<feature type="domain" description="Glutamine amidotransferase" evidence="6">
    <location>
        <begin position="496"/>
        <end position="674"/>
    </location>
</feature>
<feature type="region of interest" description="Disordered" evidence="5">
    <location>
        <begin position="417"/>
        <end position="439"/>
    </location>
</feature>
<dbReference type="InterPro" id="IPR029062">
    <property type="entry name" value="Class_I_gatase-like"/>
</dbReference>
<sequence>MSAGPAEAGGDAGSRSPGRATGTPAYAGLLQPAELPSEFVLLRRPGADGVLPADVDGRPVVELLAGPVRELAGLDDVPAPDDHDGSPVFLLVPYRTAAERGMRCREDDAALLAMRVHDHLRVTLQDPGPVDPATSRAVATGAFDVDDSAYEETVRRVTADEIGGGEGANFVISRSFLADIPDFSVAKALAVFHHLLRHERGAYWTFLVRTRGRTLVGATPERHVTLAGGVATMNPISGTYRYPEGGPTADGLVGFLGDGKESDELFMVLDEELKMMAAVCGTGVRVDGPRLRMMAHLAHTEYVISGPTALPPARILRGTMFAPTVVGSPLVNAFRVIARHERGGRGYYSGVAALISRDAHGGDRLDSAILIRTAEIRPDGRLRVGAGSTVVRHSRPAAEADETRAKVRGLLGAMGVGGPPAAHRPNAGGQPGTAAAPQDDPRVRQALLARNTRLNGFWLGPARADGSVDGPVAPHAGGVGEASQDEATVPGSPRVLVLDAEDTFTSMLAHHVRALGCPVGIRSVAEEFTLDGVDCVLLGPGPGSPLALDDPRIARLHAVVRTLLAGSVPFLAVCLSHQVLSSQLGLPIRRRREAHQGVQRRISLFGEPQRVGSYNSYVAECDRDVLTSPELGVSVEVSRDDRTGEVHALRSKRFSSVQFHLESVLTQNGRGIAATLLTDLCGQDR</sequence>
<dbReference type="AlphaFoldDB" id="A0A1H8LLG9"/>
<dbReference type="GO" id="GO:0000162">
    <property type="term" value="P:L-tryptophan biosynthetic process"/>
    <property type="evidence" value="ECO:0007669"/>
    <property type="project" value="TreeGrafter"/>
</dbReference>
<dbReference type="PANTHER" id="PTHR11236:SF49">
    <property type="entry name" value="ANTHRANILATE SYNTHASE COMPONENT 1"/>
    <property type="match status" value="1"/>
</dbReference>
<dbReference type="InterPro" id="IPR017926">
    <property type="entry name" value="GATASE"/>
</dbReference>
<keyword evidence="3" id="KW-0456">Lyase</keyword>
<proteinExistence type="predicted"/>
<gene>
    <name evidence="8" type="ORF">SAMN05216267_101684</name>
</gene>
<dbReference type="PANTHER" id="PTHR11236">
    <property type="entry name" value="AMINOBENZOATE/ANTHRANILATE SYNTHASE"/>
    <property type="match status" value="1"/>
</dbReference>
<protein>
    <recommendedName>
        <fullName evidence="1">anthranilate synthase</fullName>
        <ecNumber evidence="1">4.1.3.27</ecNumber>
    </recommendedName>
</protein>
<dbReference type="RefSeq" id="WP_079139150.1">
    <property type="nucleotide sequence ID" value="NZ_FODD01000016.1"/>
</dbReference>